<comment type="caution">
    <text evidence="1">The sequence shown here is derived from an EMBL/GenBank/DDBJ whole genome shotgun (WGS) entry which is preliminary data.</text>
</comment>
<name>A0AC61S8E5_9BACT</name>
<organism evidence="1 2">
    <name type="scientific">Muribaculum caecicola</name>
    <dbReference type="NCBI Taxonomy" id="3038144"/>
    <lineage>
        <taxon>Bacteria</taxon>
        <taxon>Pseudomonadati</taxon>
        <taxon>Bacteroidota</taxon>
        <taxon>Bacteroidia</taxon>
        <taxon>Bacteroidales</taxon>
        <taxon>Muribaculaceae</taxon>
        <taxon>Muribaculum</taxon>
    </lineage>
</organism>
<dbReference type="EMBL" id="SSTG01000005">
    <property type="protein sequence ID" value="THG55075.1"/>
    <property type="molecule type" value="Genomic_DNA"/>
</dbReference>
<protein>
    <submittedName>
        <fullName evidence="1">Glycosyltransferase</fullName>
    </submittedName>
</protein>
<keyword evidence="2" id="KW-1185">Reference proteome</keyword>
<evidence type="ECO:0000313" key="1">
    <source>
        <dbReference type="EMBL" id="THG55075.1"/>
    </source>
</evidence>
<gene>
    <name evidence="1" type="ORF">E5990_01035</name>
</gene>
<accession>A0AC61S8E5</accession>
<reference evidence="1" key="1">
    <citation type="submission" date="2019-04" db="EMBL/GenBank/DDBJ databases">
        <title>Microbes associate with the intestines of laboratory mice.</title>
        <authorList>
            <person name="Navarre W."/>
            <person name="Wong E."/>
            <person name="Huang K.C."/>
            <person name="Tropini C."/>
            <person name="Ng K."/>
            <person name="Yu B."/>
        </authorList>
    </citation>
    <scope>NUCLEOTIDE SEQUENCE</scope>
    <source>
        <strain evidence="1">NM86_A22</strain>
    </source>
</reference>
<proteinExistence type="predicted"/>
<sequence length="658" mass="75434">MTYTDKDDLIATSRRYKICVLIPTYNNAGTLRDVITDVLNYTSDVIVVNDGSTDSTRQILQSFGETITVVDYKNNKGKGTALKSGFKRAIELGYEYAITIDSDGQHYPDDLPKFIQAIAENEGSLIVGERDLSNVDINGKSSFANKFSNFWFCVQTGRNLKDTQTGYRAYPLKHLHGLSLLTSRYEAELELLVFASWNGVNIISIPIRVYYPPQSERVSHFKPGLDFTRISILNTILCGMALLYGVPARIWSSIKNKRIFSMEFRPFTCKKGEKKEAATTLGRLVRSLYGLSYFVFWSMFVFTPGAYLYFWFGKNTENKKLRFHKMLQWISNFLTVRFPGAKTIYENPSNETFDKPALIICNHQSHLDLPVLMSTNPKLIFLTNDWVWNNFFYGKIIHYAEFLPVSAGMDVILPHLKSLKERGYSIVVFPEGTRSADCSILRFHQGAFLLAQELKMDIVPMVLHGAGYYLPKKDFMFRKGEITLRIMPRVSSDKYIDLALREQASLFRKIIKNEYSEIVKRKETAEYFRSLVLYKYAYRGWATVSRCKHLLNESRQFDEIINSGANHKRVRILNSGIGTFALLYALVNKHSEIYAFENSSSDYRIAETTANIPTNLHYIHAVWNSELDSAENFDLTIILDSDSKNQSSNNTIYLPLKS</sequence>
<dbReference type="Proteomes" id="UP000305401">
    <property type="component" value="Unassembled WGS sequence"/>
</dbReference>
<evidence type="ECO:0000313" key="2">
    <source>
        <dbReference type="Proteomes" id="UP000305401"/>
    </source>
</evidence>